<dbReference type="PRINTS" id="PR00781">
    <property type="entry name" value="LIPOSIGPTASE"/>
</dbReference>
<reference evidence="11" key="1">
    <citation type="submission" date="2021-01" db="EMBL/GenBank/DDBJ databases">
        <title>Modified the classification status of verrucomicrobia.</title>
        <authorList>
            <person name="Feng X."/>
        </authorList>
    </citation>
    <scope>NUCLEOTIDE SEQUENCE</scope>
    <source>
        <strain evidence="11">KCTC 22201</strain>
    </source>
</reference>
<comment type="caution">
    <text evidence="11">The sequence shown here is derived from an EMBL/GenBank/DDBJ whole genome shotgun (WGS) entry which is preliminary data.</text>
</comment>
<sequence length="203" mass="22575">MSDSKSAGTGDGNPATGRIWPWLLGVTLPLYVLDQWSKFWIVDRFVPPWVDAPMDERMIPVIEGTFNLVRVHNQGVAFGMGNGTEWAPLVFPFISLTAFVLITVGLRKSFFVGKMGMLAVALLICGIIGNLTDRLVQGHLLEEMEGASTWEKFKAGYVVDFLDFTIPVIDYRWPSFNVADSCICVAAVLLFISGWLAERRKEA</sequence>
<evidence type="ECO:0000313" key="12">
    <source>
        <dbReference type="Proteomes" id="UP000658278"/>
    </source>
</evidence>
<evidence type="ECO:0000256" key="3">
    <source>
        <dbReference type="ARBA" id="ARBA00022670"/>
    </source>
</evidence>
<feature type="active site" evidence="9">
    <location>
        <position position="160"/>
    </location>
</feature>
<evidence type="ECO:0000256" key="6">
    <source>
        <dbReference type="ARBA" id="ARBA00022801"/>
    </source>
</evidence>
<evidence type="ECO:0000256" key="2">
    <source>
        <dbReference type="ARBA" id="ARBA00022475"/>
    </source>
</evidence>
<comment type="caution">
    <text evidence="9">Lacks conserved residue(s) required for the propagation of feature annotation.</text>
</comment>
<dbReference type="PANTHER" id="PTHR33695">
    <property type="entry name" value="LIPOPROTEIN SIGNAL PEPTIDASE"/>
    <property type="match status" value="1"/>
</dbReference>
<evidence type="ECO:0000256" key="10">
    <source>
        <dbReference type="RuleBase" id="RU004181"/>
    </source>
</evidence>
<accession>A0A934RCJ2</accession>
<keyword evidence="4 9" id="KW-0812">Transmembrane</keyword>
<keyword evidence="2 9" id="KW-1003">Cell membrane</keyword>
<feature type="transmembrane region" description="Helical" evidence="9">
    <location>
        <begin position="86"/>
        <end position="104"/>
    </location>
</feature>
<dbReference type="AlphaFoldDB" id="A0A934RCJ2"/>
<gene>
    <name evidence="9" type="primary">lspA</name>
    <name evidence="11" type="ORF">JIN81_16510</name>
</gene>
<dbReference type="InterPro" id="IPR001872">
    <property type="entry name" value="Peptidase_A8"/>
</dbReference>
<name>A0A934RCJ2_9BACT</name>
<evidence type="ECO:0000256" key="8">
    <source>
        <dbReference type="ARBA" id="ARBA00023136"/>
    </source>
</evidence>
<keyword evidence="5 9" id="KW-0064">Aspartyl protease</keyword>
<dbReference type="GO" id="GO:0006508">
    <property type="term" value="P:proteolysis"/>
    <property type="evidence" value="ECO:0007669"/>
    <property type="project" value="UniProtKB-KW"/>
</dbReference>
<keyword evidence="6 9" id="KW-0378">Hydrolase</keyword>
<dbReference type="RefSeq" id="WP_200282477.1">
    <property type="nucleotide sequence ID" value="NZ_JAENII010000015.1"/>
</dbReference>
<feature type="active site" evidence="9">
    <location>
        <position position="180"/>
    </location>
</feature>
<dbReference type="GO" id="GO:0005886">
    <property type="term" value="C:plasma membrane"/>
    <property type="evidence" value="ECO:0007669"/>
    <property type="project" value="UniProtKB-SubCell"/>
</dbReference>
<keyword evidence="8 9" id="KW-0472">Membrane</keyword>
<keyword evidence="12" id="KW-1185">Reference proteome</keyword>
<keyword evidence="7 9" id="KW-1133">Transmembrane helix</keyword>
<dbReference type="GO" id="GO:0004190">
    <property type="term" value="F:aspartic-type endopeptidase activity"/>
    <property type="evidence" value="ECO:0007669"/>
    <property type="project" value="UniProtKB-UniRule"/>
</dbReference>
<comment type="subcellular location">
    <subcellularLocation>
        <location evidence="9">Cell membrane</location>
        <topology evidence="9">Multi-pass membrane protein</topology>
    </subcellularLocation>
</comment>
<organism evidence="11 12">
    <name type="scientific">Haloferula rosea</name>
    <dbReference type="NCBI Taxonomy" id="490093"/>
    <lineage>
        <taxon>Bacteria</taxon>
        <taxon>Pseudomonadati</taxon>
        <taxon>Verrucomicrobiota</taxon>
        <taxon>Verrucomicrobiia</taxon>
        <taxon>Verrucomicrobiales</taxon>
        <taxon>Verrucomicrobiaceae</taxon>
        <taxon>Haloferula</taxon>
    </lineage>
</organism>
<comment type="pathway">
    <text evidence="9">Protein modification; lipoprotein biosynthesis (signal peptide cleavage).</text>
</comment>
<evidence type="ECO:0000256" key="4">
    <source>
        <dbReference type="ARBA" id="ARBA00022692"/>
    </source>
</evidence>
<dbReference type="HAMAP" id="MF_00161">
    <property type="entry name" value="LspA"/>
    <property type="match status" value="1"/>
</dbReference>
<proteinExistence type="inferred from homology"/>
<evidence type="ECO:0000256" key="7">
    <source>
        <dbReference type="ARBA" id="ARBA00022989"/>
    </source>
</evidence>
<evidence type="ECO:0000256" key="5">
    <source>
        <dbReference type="ARBA" id="ARBA00022750"/>
    </source>
</evidence>
<comment type="catalytic activity">
    <reaction evidence="9">
        <text>Release of signal peptides from bacterial membrane prolipoproteins. Hydrolyzes -Xaa-Yaa-Zaa-|-(S,diacylglyceryl)Cys-, in which Xaa is hydrophobic (preferably Leu), and Yaa (Ala or Ser) and Zaa (Gly or Ala) have small, neutral side chains.</text>
        <dbReference type="EC" id="3.4.23.36"/>
    </reaction>
</comment>
<evidence type="ECO:0000256" key="1">
    <source>
        <dbReference type="ARBA" id="ARBA00006139"/>
    </source>
</evidence>
<comment type="function">
    <text evidence="9">This protein specifically catalyzes the removal of signal peptides from prolipoproteins.</text>
</comment>
<feature type="transmembrane region" description="Helical" evidence="9">
    <location>
        <begin position="111"/>
        <end position="131"/>
    </location>
</feature>
<protein>
    <recommendedName>
        <fullName evidence="9">Lipoprotein signal peptidase</fullName>
        <ecNumber evidence="9">3.4.23.36</ecNumber>
    </recommendedName>
    <alternativeName>
        <fullName evidence="9">Prolipoprotein signal peptidase</fullName>
    </alternativeName>
    <alternativeName>
        <fullName evidence="9">Signal peptidase II</fullName>
        <shortName evidence="9">SPase II</shortName>
    </alternativeName>
</protein>
<evidence type="ECO:0000256" key="9">
    <source>
        <dbReference type="HAMAP-Rule" id="MF_00161"/>
    </source>
</evidence>
<dbReference type="Proteomes" id="UP000658278">
    <property type="component" value="Unassembled WGS sequence"/>
</dbReference>
<evidence type="ECO:0000313" key="11">
    <source>
        <dbReference type="EMBL" id="MBK1828637.1"/>
    </source>
</evidence>
<dbReference type="PANTHER" id="PTHR33695:SF1">
    <property type="entry name" value="LIPOPROTEIN SIGNAL PEPTIDASE"/>
    <property type="match status" value="1"/>
</dbReference>
<comment type="similarity">
    <text evidence="1 9 10">Belongs to the peptidase A8 family.</text>
</comment>
<dbReference type="Pfam" id="PF01252">
    <property type="entry name" value="Peptidase_A8"/>
    <property type="match status" value="1"/>
</dbReference>
<keyword evidence="3 9" id="KW-0645">Protease</keyword>
<dbReference type="EC" id="3.4.23.36" evidence="9"/>
<feature type="transmembrane region" description="Helical" evidence="9">
    <location>
        <begin position="178"/>
        <end position="197"/>
    </location>
</feature>
<dbReference type="EMBL" id="JAENII010000015">
    <property type="protein sequence ID" value="MBK1828637.1"/>
    <property type="molecule type" value="Genomic_DNA"/>
</dbReference>